<comment type="caution">
    <text evidence="2">The sequence shown here is derived from an EMBL/GenBank/DDBJ whole genome shotgun (WGS) entry which is preliminary data.</text>
</comment>
<keyword evidence="3" id="KW-1185">Reference proteome</keyword>
<evidence type="ECO:0000313" key="2">
    <source>
        <dbReference type="EMBL" id="KAJ1347065.1"/>
    </source>
</evidence>
<organism evidence="2 3">
    <name type="scientific">Parelaphostrongylus tenuis</name>
    <name type="common">Meningeal worm</name>
    <dbReference type="NCBI Taxonomy" id="148309"/>
    <lineage>
        <taxon>Eukaryota</taxon>
        <taxon>Metazoa</taxon>
        <taxon>Ecdysozoa</taxon>
        <taxon>Nematoda</taxon>
        <taxon>Chromadorea</taxon>
        <taxon>Rhabditida</taxon>
        <taxon>Rhabditina</taxon>
        <taxon>Rhabditomorpha</taxon>
        <taxon>Strongyloidea</taxon>
        <taxon>Metastrongylidae</taxon>
        <taxon>Parelaphostrongylus</taxon>
    </lineage>
</organism>
<accession>A0AAD5QGI5</accession>
<sequence>MQLNSLVQMLFCLLLALHVTKIYSYSLLANSSMVEVNKFLESYFTRSNSTTMQEWEANLPLQEEKDEMKKLLSFIYQLETFDNLHDNLMDGYTYLRNSVTVSVVRAPVSSYWDSSVPPSLGLANPLRGIFCVIHELIPNNTHRFPRMWGYTVIASKMWSQRPIHHSAAHFESDGEVCHQAAALLESTRSRSLVVAGASRYAVVGDHPSDCQSQFQLADAAHNCRTMFHWVNTVMKDLADEEVQKEGKENGHFFVQWHGNG</sequence>
<dbReference type="AlphaFoldDB" id="A0AAD5QGI5"/>
<feature type="chain" id="PRO_5042011494" evidence="1">
    <location>
        <begin position="25"/>
        <end position="260"/>
    </location>
</feature>
<gene>
    <name evidence="2" type="ORF">KIN20_002018</name>
</gene>
<dbReference type="Proteomes" id="UP001196413">
    <property type="component" value="Unassembled WGS sequence"/>
</dbReference>
<keyword evidence="1" id="KW-0732">Signal</keyword>
<name>A0AAD5QGI5_PARTN</name>
<reference evidence="2" key="1">
    <citation type="submission" date="2021-06" db="EMBL/GenBank/DDBJ databases">
        <title>Parelaphostrongylus tenuis whole genome reference sequence.</title>
        <authorList>
            <person name="Garwood T.J."/>
            <person name="Larsen P.A."/>
            <person name="Fountain-Jones N.M."/>
            <person name="Garbe J.R."/>
            <person name="Macchietto M.G."/>
            <person name="Kania S.A."/>
            <person name="Gerhold R.W."/>
            <person name="Richards J.E."/>
            <person name="Wolf T.M."/>
        </authorList>
    </citation>
    <scope>NUCLEOTIDE SEQUENCE</scope>
    <source>
        <strain evidence="2">MNPRO001-30</strain>
        <tissue evidence="2">Meninges</tissue>
    </source>
</reference>
<feature type="signal peptide" evidence="1">
    <location>
        <begin position="1"/>
        <end position="24"/>
    </location>
</feature>
<evidence type="ECO:0000256" key="1">
    <source>
        <dbReference type="SAM" id="SignalP"/>
    </source>
</evidence>
<protein>
    <submittedName>
        <fullName evidence="2">Uncharacterized protein</fullName>
    </submittedName>
</protein>
<dbReference type="EMBL" id="JAHQIW010000264">
    <property type="protein sequence ID" value="KAJ1347065.1"/>
    <property type="molecule type" value="Genomic_DNA"/>
</dbReference>
<evidence type="ECO:0000313" key="3">
    <source>
        <dbReference type="Proteomes" id="UP001196413"/>
    </source>
</evidence>
<proteinExistence type="predicted"/>